<evidence type="ECO:0008006" key="4">
    <source>
        <dbReference type="Google" id="ProtNLM"/>
    </source>
</evidence>
<protein>
    <recommendedName>
        <fullName evidence="4">DNA-directed RNA polymerase subunit beta</fullName>
    </recommendedName>
</protein>
<dbReference type="AlphaFoldDB" id="A0A0B2B8A4"/>
<feature type="region of interest" description="Disordered" evidence="1">
    <location>
        <begin position="1"/>
        <end position="22"/>
    </location>
</feature>
<dbReference type="Proteomes" id="UP000230842">
    <property type="component" value="Unassembled WGS sequence"/>
</dbReference>
<reference evidence="2 3" key="1">
    <citation type="submission" date="2017-11" db="EMBL/GenBank/DDBJ databases">
        <title>Genomic Encyclopedia of Archaeal and Bacterial Type Strains, Phase II (KMG-II): From Individual Species to Whole Genera.</title>
        <authorList>
            <person name="Goeker M."/>
        </authorList>
    </citation>
    <scope>NUCLEOTIDE SEQUENCE [LARGE SCALE GENOMIC DNA]</scope>
    <source>
        <strain evidence="2 3">DSM 27763</strain>
    </source>
</reference>
<gene>
    <name evidence="2" type="ORF">CLV56_0119</name>
</gene>
<comment type="caution">
    <text evidence="2">The sequence shown here is derived from an EMBL/GenBank/DDBJ whole genome shotgun (WGS) entry which is preliminary data.</text>
</comment>
<evidence type="ECO:0000256" key="1">
    <source>
        <dbReference type="SAM" id="MobiDB-lite"/>
    </source>
</evidence>
<dbReference type="OrthoDB" id="5188280at2"/>
<dbReference type="EMBL" id="PGEZ01000001">
    <property type="protein sequence ID" value="PJJ55916.1"/>
    <property type="molecule type" value="Genomic_DNA"/>
</dbReference>
<evidence type="ECO:0000313" key="2">
    <source>
        <dbReference type="EMBL" id="PJJ55916.1"/>
    </source>
</evidence>
<sequence>MADFSKPLPSGPELFEARAGTDDPVARAEAGARVATLLVRGTRDAHDEGAVERIVALADDQGLDLLAELWAGAPSDSLAGVLWRLYVLRTWVRRDPATAASEFDAGRRLVPVAEVVAGVVDPPGPTEVVALVDQVLRGVVTGDLADTLDRAAAFAAIVGVGRAAAGDGGPAEATSAARLSDTAAALERAAAAERLGELH</sequence>
<proteinExistence type="predicted"/>
<evidence type="ECO:0000313" key="3">
    <source>
        <dbReference type="Proteomes" id="UP000230842"/>
    </source>
</evidence>
<keyword evidence="3" id="KW-1185">Reference proteome</keyword>
<accession>A0A0B2B8A4</accession>
<dbReference type="RefSeq" id="WP_039357513.1">
    <property type="nucleotide sequence ID" value="NZ_PGEZ01000001.1"/>
</dbReference>
<organism evidence="2 3">
    <name type="scientific">Mumia flava</name>
    <dbReference type="NCBI Taxonomy" id="1348852"/>
    <lineage>
        <taxon>Bacteria</taxon>
        <taxon>Bacillati</taxon>
        <taxon>Actinomycetota</taxon>
        <taxon>Actinomycetes</taxon>
        <taxon>Propionibacteriales</taxon>
        <taxon>Nocardioidaceae</taxon>
        <taxon>Mumia</taxon>
    </lineage>
</organism>
<name>A0A0B2B8A4_9ACTN</name>